<evidence type="ECO:0000313" key="4">
    <source>
        <dbReference type="EMBL" id="KAJ1968805.1"/>
    </source>
</evidence>
<evidence type="ECO:0000256" key="3">
    <source>
        <dbReference type="SAM" id="MobiDB-lite"/>
    </source>
</evidence>
<dbReference type="GO" id="GO:0042626">
    <property type="term" value="F:ATPase-coupled transmembrane transporter activity"/>
    <property type="evidence" value="ECO:0007669"/>
    <property type="project" value="TreeGrafter"/>
</dbReference>
<comment type="caution">
    <text evidence="4">The sequence shown here is derived from an EMBL/GenBank/DDBJ whole genome shotgun (WGS) entry which is preliminary data.</text>
</comment>
<keyword evidence="2" id="KW-0067">ATP-binding</keyword>
<dbReference type="AlphaFoldDB" id="A0A9W8ATE3"/>
<dbReference type="GO" id="GO:0016020">
    <property type="term" value="C:membrane"/>
    <property type="evidence" value="ECO:0007669"/>
    <property type="project" value="TreeGrafter"/>
</dbReference>
<name>A0A9W8ATE3_9FUNG</name>
<dbReference type="SUPFAM" id="SSF52540">
    <property type="entry name" value="P-loop containing nucleoside triphosphate hydrolases"/>
    <property type="match status" value="1"/>
</dbReference>
<organism evidence="4 5">
    <name type="scientific">Dimargaris verticillata</name>
    <dbReference type="NCBI Taxonomy" id="2761393"/>
    <lineage>
        <taxon>Eukaryota</taxon>
        <taxon>Fungi</taxon>
        <taxon>Fungi incertae sedis</taxon>
        <taxon>Zoopagomycota</taxon>
        <taxon>Kickxellomycotina</taxon>
        <taxon>Dimargaritomycetes</taxon>
        <taxon>Dimargaritales</taxon>
        <taxon>Dimargaritaceae</taxon>
        <taxon>Dimargaris</taxon>
    </lineage>
</organism>
<dbReference type="PANTHER" id="PTHR24223">
    <property type="entry name" value="ATP-BINDING CASSETTE SUB-FAMILY C"/>
    <property type="match status" value="1"/>
</dbReference>
<keyword evidence="1" id="KW-0547">Nucleotide-binding</keyword>
<evidence type="ECO:0000256" key="2">
    <source>
        <dbReference type="ARBA" id="ARBA00022840"/>
    </source>
</evidence>
<feature type="non-terminal residue" evidence="4">
    <location>
        <position position="247"/>
    </location>
</feature>
<proteinExistence type="predicted"/>
<dbReference type="OrthoDB" id="2443112at2759"/>
<dbReference type="GO" id="GO:0005524">
    <property type="term" value="F:ATP binding"/>
    <property type="evidence" value="ECO:0007669"/>
    <property type="project" value="UniProtKB-KW"/>
</dbReference>
<dbReference type="Gene3D" id="3.40.50.300">
    <property type="entry name" value="P-loop containing nucleotide triphosphate hydrolases"/>
    <property type="match status" value="1"/>
</dbReference>
<evidence type="ECO:0000313" key="5">
    <source>
        <dbReference type="Proteomes" id="UP001151582"/>
    </source>
</evidence>
<feature type="region of interest" description="Disordered" evidence="3">
    <location>
        <begin position="144"/>
        <end position="163"/>
    </location>
</feature>
<dbReference type="Proteomes" id="UP001151582">
    <property type="component" value="Unassembled WGS sequence"/>
</dbReference>
<accession>A0A9W8ATE3</accession>
<gene>
    <name evidence="4" type="ORF">H4R34_006229</name>
</gene>
<dbReference type="InterPro" id="IPR050173">
    <property type="entry name" value="ABC_transporter_C-like"/>
</dbReference>
<dbReference type="InterPro" id="IPR027417">
    <property type="entry name" value="P-loop_NTPase"/>
</dbReference>
<keyword evidence="5" id="KW-1185">Reference proteome</keyword>
<dbReference type="EMBL" id="JANBQB010002048">
    <property type="protein sequence ID" value="KAJ1968805.1"/>
    <property type="molecule type" value="Genomic_DNA"/>
</dbReference>
<sequence>MYSSATVLLLDDCLSAVDSHTAQYITQHCLQGPLMQGRTCVLVTHQVKLCLEVAQFMVVLSKDQGVVAADTIPALVEAGVVTNVLLDTQVEGLAQLPTPASSQPTKEGGESLPLSVPVHPTGSPALNDHMAVRDDMFDAQLSATRTEPAPARSVRRSSVDSQANPELTEAFAHAAVMAAAESRHSQASPSHGQLVADEEAEQGSVKVTVYKAYMRAAGSTKFWAFAMGMMAVNQLLYMLRDYWIRVW</sequence>
<protein>
    <submittedName>
        <fullName evidence="4">Uncharacterized protein</fullName>
    </submittedName>
</protein>
<reference evidence="4" key="1">
    <citation type="submission" date="2022-07" db="EMBL/GenBank/DDBJ databases">
        <title>Phylogenomic reconstructions and comparative analyses of Kickxellomycotina fungi.</title>
        <authorList>
            <person name="Reynolds N.K."/>
            <person name="Stajich J.E."/>
            <person name="Barry K."/>
            <person name="Grigoriev I.V."/>
            <person name="Crous P."/>
            <person name="Smith M.E."/>
        </authorList>
    </citation>
    <scope>NUCLEOTIDE SEQUENCE</scope>
    <source>
        <strain evidence="4">RSA 567</strain>
    </source>
</reference>
<evidence type="ECO:0000256" key="1">
    <source>
        <dbReference type="ARBA" id="ARBA00022741"/>
    </source>
</evidence>